<dbReference type="InterPro" id="IPR036890">
    <property type="entry name" value="HATPase_C_sf"/>
</dbReference>
<proteinExistence type="predicted"/>
<dbReference type="Gene3D" id="1.20.5.1930">
    <property type="match status" value="1"/>
</dbReference>
<keyword evidence="9" id="KW-1133">Transmembrane helix</keyword>
<organism evidence="11 12">
    <name type="scientific">Kitasatospora atroaurantiaca</name>
    <dbReference type="NCBI Taxonomy" id="285545"/>
    <lineage>
        <taxon>Bacteria</taxon>
        <taxon>Bacillati</taxon>
        <taxon>Actinomycetota</taxon>
        <taxon>Actinomycetes</taxon>
        <taxon>Kitasatosporales</taxon>
        <taxon>Streptomycetaceae</taxon>
        <taxon>Kitasatospora</taxon>
    </lineage>
</organism>
<dbReference type="RefSeq" id="WP_145787986.1">
    <property type="nucleotide sequence ID" value="NZ_BAAABR010000082.1"/>
</dbReference>
<keyword evidence="9" id="KW-0812">Transmembrane</keyword>
<dbReference type="PANTHER" id="PTHR24421:SF10">
    <property type="entry name" value="NITRATE_NITRITE SENSOR PROTEIN NARQ"/>
    <property type="match status" value="1"/>
</dbReference>
<dbReference type="EMBL" id="VIVR01000001">
    <property type="protein sequence ID" value="TWE16091.1"/>
    <property type="molecule type" value="Genomic_DNA"/>
</dbReference>
<evidence type="ECO:0000256" key="5">
    <source>
        <dbReference type="ARBA" id="ARBA00022741"/>
    </source>
</evidence>
<dbReference type="OrthoDB" id="227596at2"/>
<gene>
    <name evidence="11" type="ORF">FB465_1051</name>
</gene>
<keyword evidence="12" id="KW-1185">Reference proteome</keyword>
<dbReference type="EC" id="2.7.13.3" evidence="2"/>
<protein>
    <recommendedName>
        <fullName evidence="2">histidine kinase</fullName>
        <ecNumber evidence="2">2.7.13.3</ecNumber>
    </recommendedName>
</protein>
<reference evidence="11 12" key="1">
    <citation type="submission" date="2019-06" db="EMBL/GenBank/DDBJ databases">
        <title>Sequencing the genomes of 1000 actinobacteria strains.</title>
        <authorList>
            <person name="Klenk H.-P."/>
        </authorList>
    </citation>
    <scope>NUCLEOTIDE SEQUENCE [LARGE SCALE GENOMIC DNA]</scope>
    <source>
        <strain evidence="11 12">DSM 41649</strain>
    </source>
</reference>
<evidence type="ECO:0000313" key="11">
    <source>
        <dbReference type="EMBL" id="TWE16091.1"/>
    </source>
</evidence>
<dbReference type="GO" id="GO:0005524">
    <property type="term" value="F:ATP binding"/>
    <property type="evidence" value="ECO:0007669"/>
    <property type="project" value="UniProtKB-KW"/>
</dbReference>
<dbReference type="SUPFAM" id="SSF55874">
    <property type="entry name" value="ATPase domain of HSP90 chaperone/DNA topoisomerase II/histidine kinase"/>
    <property type="match status" value="1"/>
</dbReference>
<feature type="transmembrane region" description="Helical" evidence="9">
    <location>
        <begin position="51"/>
        <end position="69"/>
    </location>
</feature>
<dbReference type="SMART" id="SM00387">
    <property type="entry name" value="HATPase_c"/>
    <property type="match status" value="1"/>
</dbReference>
<keyword evidence="7" id="KW-0067">ATP-binding</keyword>
<evidence type="ECO:0000256" key="6">
    <source>
        <dbReference type="ARBA" id="ARBA00022777"/>
    </source>
</evidence>
<feature type="transmembrane region" description="Helical" evidence="9">
    <location>
        <begin position="20"/>
        <end position="39"/>
    </location>
</feature>
<sequence length="398" mass="42319">MTAERPPWLPPWVRAAKAGWPVAASVLVAVAQVVGTTVAGRHQGHRVPVDAFGYLLLLLGPALLVFRQRHPAAVVVGTTAVTVVYVLAGYPYGPVFLSMVVAFCAAVQRGQRRVAWISAGVFYAAHLLLSYVLPSSWLRGAEGRPSWWQELGVAAWLLLVVAFAEILRFRREQMAAHRAAEVEAERRRADEERLRMARELHDILAHSISLIHLQAGVALELIDTRPEQARSALVTIKAASKEALGEVRQVLGTLRAPGAAAPRSPAPGLARLDELATQAGHAGLTVSVQVEGDEREVPAGLDLAAFRIVQEALTNVIRHSAARGATVVLDWRSADGLVVQVDDPGPAGGADGGGSGSGLVGMRERVAAFGGTLEAGPRGDGGFRVRAWLPTGEERGEV</sequence>
<dbReference type="InterPro" id="IPR011712">
    <property type="entry name" value="Sig_transdc_His_kin_sub3_dim/P"/>
</dbReference>
<feature type="transmembrane region" description="Helical" evidence="9">
    <location>
        <begin position="153"/>
        <end position="169"/>
    </location>
</feature>
<dbReference type="GO" id="GO:0016020">
    <property type="term" value="C:membrane"/>
    <property type="evidence" value="ECO:0007669"/>
    <property type="project" value="InterPro"/>
</dbReference>
<evidence type="ECO:0000256" key="2">
    <source>
        <dbReference type="ARBA" id="ARBA00012438"/>
    </source>
</evidence>
<keyword evidence="9" id="KW-0472">Membrane</keyword>
<keyword evidence="8" id="KW-0902">Two-component regulatory system</keyword>
<dbReference type="InterPro" id="IPR050482">
    <property type="entry name" value="Sensor_HK_TwoCompSys"/>
</dbReference>
<dbReference type="Proteomes" id="UP000318416">
    <property type="component" value="Unassembled WGS sequence"/>
</dbReference>
<evidence type="ECO:0000256" key="8">
    <source>
        <dbReference type="ARBA" id="ARBA00023012"/>
    </source>
</evidence>
<evidence type="ECO:0000256" key="7">
    <source>
        <dbReference type="ARBA" id="ARBA00022840"/>
    </source>
</evidence>
<dbReference type="AlphaFoldDB" id="A0A561EKG8"/>
<keyword evidence="3" id="KW-0597">Phosphoprotein</keyword>
<evidence type="ECO:0000256" key="9">
    <source>
        <dbReference type="SAM" id="Phobius"/>
    </source>
</evidence>
<dbReference type="CDD" id="cd16917">
    <property type="entry name" value="HATPase_UhpB-NarQ-NarX-like"/>
    <property type="match status" value="1"/>
</dbReference>
<dbReference type="GO" id="GO:0000155">
    <property type="term" value="F:phosphorelay sensor kinase activity"/>
    <property type="evidence" value="ECO:0007669"/>
    <property type="project" value="InterPro"/>
</dbReference>
<evidence type="ECO:0000259" key="10">
    <source>
        <dbReference type="SMART" id="SM00387"/>
    </source>
</evidence>
<dbReference type="PANTHER" id="PTHR24421">
    <property type="entry name" value="NITRATE/NITRITE SENSOR PROTEIN NARX-RELATED"/>
    <property type="match status" value="1"/>
</dbReference>
<dbReference type="Pfam" id="PF07730">
    <property type="entry name" value="HisKA_3"/>
    <property type="match status" value="1"/>
</dbReference>
<keyword evidence="5" id="KW-0547">Nucleotide-binding</keyword>
<evidence type="ECO:0000256" key="1">
    <source>
        <dbReference type="ARBA" id="ARBA00000085"/>
    </source>
</evidence>
<keyword evidence="4" id="KW-0808">Transferase</keyword>
<evidence type="ECO:0000256" key="4">
    <source>
        <dbReference type="ARBA" id="ARBA00022679"/>
    </source>
</evidence>
<keyword evidence="6 11" id="KW-0418">Kinase</keyword>
<comment type="catalytic activity">
    <reaction evidence="1">
        <text>ATP + protein L-histidine = ADP + protein N-phospho-L-histidine.</text>
        <dbReference type="EC" id="2.7.13.3"/>
    </reaction>
</comment>
<dbReference type="Gene3D" id="3.30.565.10">
    <property type="entry name" value="Histidine kinase-like ATPase, C-terminal domain"/>
    <property type="match status" value="1"/>
</dbReference>
<name>A0A561EKG8_9ACTN</name>
<comment type="caution">
    <text evidence="11">The sequence shown here is derived from an EMBL/GenBank/DDBJ whole genome shotgun (WGS) entry which is preliminary data.</text>
</comment>
<feature type="transmembrane region" description="Helical" evidence="9">
    <location>
        <begin position="89"/>
        <end position="107"/>
    </location>
</feature>
<accession>A0A561EKG8</accession>
<evidence type="ECO:0000256" key="3">
    <source>
        <dbReference type="ARBA" id="ARBA00022553"/>
    </source>
</evidence>
<dbReference type="InterPro" id="IPR003594">
    <property type="entry name" value="HATPase_dom"/>
</dbReference>
<evidence type="ECO:0000313" key="12">
    <source>
        <dbReference type="Proteomes" id="UP000318416"/>
    </source>
</evidence>
<dbReference type="Pfam" id="PF02518">
    <property type="entry name" value="HATPase_c"/>
    <property type="match status" value="1"/>
</dbReference>
<feature type="domain" description="Histidine kinase/HSP90-like ATPase" evidence="10">
    <location>
        <begin position="300"/>
        <end position="393"/>
    </location>
</feature>
<dbReference type="GO" id="GO:0046983">
    <property type="term" value="F:protein dimerization activity"/>
    <property type="evidence" value="ECO:0007669"/>
    <property type="project" value="InterPro"/>
</dbReference>
<feature type="transmembrane region" description="Helical" evidence="9">
    <location>
        <begin position="114"/>
        <end position="133"/>
    </location>
</feature>